<comment type="caution">
    <text evidence="1">The sequence shown here is derived from an EMBL/GenBank/DDBJ whole genome shotgun (WGS) entry which is preliminary data.</text>
</comment>
<gene>
    <name evidence="1" type="ORF">ABT57_19315</name>
</gene>
<evidence type="ECO:0000313" key="1">
    <source>
        <dbReference type="EMBL" id="KLV06564.1"/>
    </source>
</evidence>
<dbReference type="AlphaFoldDB" id="A0A0J1H4B8"/>
<dbReference type="EMBL" id="LDOU01000021">
    <property type="protein sequence ID" value="KLV06564.1"/>
    <property type="molecule type" value="Genomic_DNA"/>
</dbReference>
<name>A0A0J1H4B8_9GAMM</name>
<reference evidence="1 2" key="1">
    <citation type="submission" date="2015-05" db="EMBL/GenBank/DDBJ databases">
        <title>Photobacterium galathea sp. nov.</title>
        <authorList>
            <person name="Machado H."/>
            <person name="Gram L."/>
        </authorList>
    </citation>
    <scope>NUCLEOTIDE SEQUENCE [LARGE SCALE GENOMIC DNA]</scope>
    <source>
        <strain evidence="1 2">DSM 22954</strain>
    </source>
</reference>
<protein>
    <submittedName>
        <fullName evidence="1">Uncharacterized protein</fullName>
    </submittedName>
</protein>
<proteinExistence type="predicted"/>
<dbReference type="OrthoDB" id="5919011at2"/>
<organism evidence="1 2">
    <name type="scientific">Photobacterium ganghwense</name>
    <dbReference type="NCBI Taxonomy" id="320778"/>
    <lineage>
        <taxon>Bacteria</taxon>
        <taxon>Pseudomonadati</taxon>
        <taxon>Pseudomonadota</taxon>
        <taxon>Gammaproteobacteria</taxon>
        <taxon>Vibrionales</taxon>
        <taxon>Vibrionaceae</taxon>
        <taxon>Photobacterium</taxon>
    </lineage>
</organism>
<dbReference type="Proteomes" id="UP000035909">
    <property type="component" value="Unassembled WGS sequence"/>
</dbReference>
<evidence type="ECO:0000313" key="2">
    <source>
        <dbReference type="Proteomes" id="UP000035909"/>
    </source>
</evidence>
<dbReference type="PATRIC" id="fig|320778.3.peg.4174"/>
<accession>A0A0J1H4B8</accession>
<sequence>MVAGLLTWLIGLAAGCAAVVTEDELIRAENWYQLGFNDGKWGEKAISPPTLEAQVSNVSKDLQPDYSQYQEGYQVGIEKYCSLDRVEQLGLEGKTDWGICAFRQAEGGLYQSFWQQGFNRRMHVDGPGDF</sequence>
<keyword evidence="2" id="KW-1185">Reference proteome</keyword>
<dbReference type="InterPro" id="IPR021242">
    <property type="entry name" value="DUF2799"/>
</dbReference>
<dbReference type="Pfam" id="PF10973">
    <property type="entry name" value="DUF2799"/>
    <property type="match status" value="1"/>
</dbReference>